<dbReference type="InterPro" id="IPR015424">
    <property type="entry name" value="PyrdxlP-dep_Trfase"/>
</dbReference>
<dbReference type="Gene3D" id="3.40.640.10">
    <property type="entry name" value="Type I PLP-dependent aspartate aminotransferase-like (Major domain)"/>
    <property type="match status" value="1"/>
</dbReference>
<evidence type="ECO:0000313" key="4">
    <source>
        <dbReference type="EMBL" id="KAF2142314.1"/>
    </source>
</evidence>
<dbReference type="InterPro" id="IPR015421">
    <property type="entry name" value="PyrdxlP-dep_Trfase_major"/>
</dbReference>
<sequence>MGHQTNHANLSARGSRLIVEAGHSGFHNVTGDIYRPGENPGGILSLGLAENTLMHDELIEFINKSFELSSFNLTYGDGSHGSKRLRAAISRFVNRHFHPYLPVKSDHIRACVGVSCASELLALTLANEEDGFLIGRPHYGAFIGDFWAKAKVRTVGVAFGTTDPFSFEAVAKYEEKLLRSNEDGVPIKALVLCTPNNPLGQCYSREVIIALMKLCQKHRIHLISDEIYALSVWENEEAPSAAAFTSVLSIDTADIIDPSLVHVMWGMSKDFGANGLRLGCVIDQHNPELREALRQISLASFPPAPSDTIAATILENDCFTDAYICQNQARLAESYVYARNWLTEQRITYAPGSNSGFFLWVNLGAAVSKADEDYDHDLLKNLFTTEKLLVADALGFAGEEVGWFRIIFTHPKEYMDLCFGRMEKVLQAYRSARDGTA</sequence>
<evidence type="ECO:0000313" key="5">
    <source>
        <dbReference type="Proteomes" id="UP000799438"/>
    </source>
</evidence>
<dbReference type="GO" id="GO:0006520">
    <property type="term" value="P:amino acid metabolic process"/>
    <property type="evidence" value="ECO:0007669"/>
    <property type="project" value="TreeGrafter"/>
</dbReference>
<proteinExistence type="inferred from homology"/>
<dbReference type="EMBL" id="ML995484">
    <property type="protein sequence ID" value="KAF2142314.1"/>
    <property type="molecule type" value="Genomic_DNA"/>
</dbReference>
<name>A0A6A6BGC6_9PEZI</name>
<dbReference type="AlphaFoldDB" id="A0A6A6BGC6"/>
<evidence type="ECO:0000256" key="1">
    <source>
        <dbReference type="ARBA" id="ARBA00007441"/>
    </source>
</evidence>
<dbReference type="SUPFAM" id="SSF53383">
    <property type="entry name" value="PLP-dependent transferases"/>
    <property type="match status" value="1"/>
</dbReference>
<dbReference type="Pfam" id="PF00155">
    <property type="entry name" value="Aminotran_1_2"/>
    <property type="match status" value="1"/>
</dbReference>
<accession>A0A6A6BGC6</accession>
<evidence type="ECO:0000259" key="3">
    <source>
        <dbReference type="Pfam" id="PF00155"/>
    </source>
</evidence>
<evidence type="ECO:0000256" key="2">
    <source>
        <dbReference type="ARBA" id="ARBA00022898"/>
    </source>
</evidence>
<dbReference type="InterPro" id="IPR004838">
    <property type="entry name" value="NHTrfase_class1_PyrdxlP-BS"/>
</dbReference>
<dbReference type="PANTHER" id="PTHR43795">
    <property type="entry name" value="BIFUNCTIONAL ASPARTATE AMINOTRANSFERASE AND GLUTAMATE/ASPARTATE-PREPHENATE AMINOTRANSFERASE-RELATED"/>
    <property type="match status" value="1"/>
</dbReference>
<dbReference type="RefSeq" id="XP_033398026.1">
    <property type="nucleotide sequence ID" value="XM_033538963.1"/>
</dbReference>
<keyword evidence="5" id="KW-1185">Reference proteome</keyword>
<reference evidence="4" key="1">
    <citation type="journal article" date="2020" name="Stud. Mycol.">
        <title>101 Dothideomycetes genomes: a test case for predicting lifestyles and emergence of pathogens.</title>
        <authorList>
            <person name="Haridas S."/>
            <person name="Albert R."/>
            <person name="Binder M."/>
            <person name="Bloem J."/>
            <person name="Labutti K."/>
            <person name="Salamov A."/>
            <person name="Andreopoulos B."/>
            <person name="Baker S."/>
            <person name="Barry K."/>
            <person name="Bills G."/>
            <person name="Bluhm B."/>
            <person name="Cannon C."/>
            <person name="Castanera R."/>
            <person name="Culley D."/>
            <person name="Daum C."/>
            <person name="Ezra D."/>
            <person name="Gonzalez J."/>
            <person name="Henrissat B."/>
            <person name="Kuo A."/>
            <person name="Liang C."/>
            <person name="Lipzen A."/>
            <person name="Lutzoni F."/>
            <person name="Magnuson J."/>
            <person name="Mondo S."/>
            <person name="Nolan M."/>
            <person name="Ohm R."/>
            <person name="Pangilinan J."/>
            <person name="Park H.-J."/>
            <person name="Ramirez L."/>
            <person name="Alfaro M."/>
            <person name="Sun H."/>
            <person name="Tritt A."/>
            <person name="Yoshinaga Y."/>
            <person name="Zwiers L.-H."/>
            <person name="Turgeon B."/>
            <person name="Goodwin S."/>
            <person name="Spatafora J."/>
            <person name="Crous P."/>
            <person name="Grigoriev I."/>
        </authorList>
    </citation>
    <scope>NUCLEOTIDE SEQUENCE</scope>
    <source>
        <strain evidence="4">CBS 121167</strain>
    </source>
</reference>
<dbReference type="InterPro" id="IPR015422">
    <property type="entry name" value="PyrdxlP-dep_Trfase_small"/>
</dbReference>
<dbReference type="GeneID" id="54296459"/>
<organism evidence="4 5">
    <name type="scientific">Aplosporella prunicola CBS 121167</name>
    <dbReference type="NCBI Taxonomy" id="1176127"/>
    <lineage>
        <taxon>Eukaryota</taxon>
        <taxon>Fungi</taxon>
        <taxon>Dikarya</taxon>
        <taxon>Ascomycota</taxon>
        <taxon>Pezizomycotina</taxon>
        <taxon>Dothideomycetes</taxon>
        <taxon>Dothideomycetes incertae sedis</taxon>
        <taxon>Botryosphaeriales</taxon>
        <taxon>Aplosporellaceae</taxon>
        <taxon>Aplosporella</taxon>
    </lineage>
</organism>
<dbReference type="GO" id="GO:0008483">
    <property type="term" value="F:transaminase activity"/>
    <property type="evidence" value="ECO:0007669"/>
    <property type="project" value="TreeGrafter"/>
</dbReference>
<dbReference type="PRINTS" id="PR00753">
    <property type="entry name" value="ACCSYNTHASE"/>
</dbReference>
<keyword evidence="2" id="KW-0663">Pyridoxal phosphate</keyword>
<dbReference type="CDD" id="cd00609">
    <property type="entry name" value="AAT_like"/>
    <property type="match status" value="1"/>
</dbReference>
<dbReference type="PROSITE" id="PS00105">
    <property type="entry name" value="AA_TRANSFER_CLASS_1"/>
    <property type="match status" value="1"/>
</dbReference>
<dbReference type="OrthoDB" id="7042322at2759"/>
<dbReference type="Proteomes" id="UP000799438">
    <property type="component" value="Unassembled WGS sequence"/>
</dbReference>
<dbReference type="PANTHER" id="PTHR43795:SF63">
    <property type="entry name" value="PUTATIVE (AFU_ORTHOLOGUE AFUA_4G00630)-RELATED"/>
    <property type="match status" value="1"/>
</dbReference>
<dbReference type="Gene3D" id="3.90.1150.10">
    <property type="entry name" value="Aspartate Aminotransferase, domain 1"/>
    <property type="match status" value="1"/>
</dbReference>
<feature type="domain" description="Aminotransferase class I/classII large" evidence="3">
    <location>
        <begin position="47"/>
        <end position="416"/>
    </location>
</feature>
<dbReference type="InterPro" id="IPR050478">
    <property type="entry name" value="Ethylene_sulfur-biosynth"/>
</dbReference>
<gene>
    <name evidence="4" type="ORF">K452DRAFT_269886</name>
</gene>
<dbReference type="GO" id="GO:0030170">
    <property type="term" value="F:pyridoxal phosphate binding"/>
    <property type="evidence" value="ECO:0007669"/>
    <property type="project" value="InterPro"/>
</dbReference>
<protein>
    <recommendedName>
        <fullName evidence="3">Aminotransferase class I/classII large domain-containing protein</fullName>
    </recommendedName>
</protein>
<comment type="similarity">
    <text evidence="1">Belongs to the class-I pyridoxal-phosphate-dependent aminotransferase family.</text>
</comment>
<dbReference type="InterPro" id="IPR004839">
    <property type="entry name" value="Aminotransferase_I/II_large"/>
</dbReference>